<sequence>MITIIFLVLFSLSSVKMLQICPTLPVRGELVDIKICRNIENGDIYWNSTVKLIQVNFMEEYCESFYEDVYLSDSRLIRFKTDTMYMPSEAFYRPSCVPKEAVYLLNGLFYVPVKVGRPPSIYQSNYEASKLAIKICDNYRRFVTGESARSVSETRDFIRRIYGRDNVTGYISQGNIYLLNCMQIPREGVIYSRKIRDYCYERIPVIVSNSTIMFTTIGIDLEVGSIGEECGSLFPDGERLWENNFFLRCAVIFLLGALILLLFIDIIGIVSLIKESRADKDTGLEYNDFLFKLANESIRENSRSKISSNSLGFADDASANVNVNLNGIGYVASYASSSKSKKSSCIQFHPAPPRPHPFDSILNTQDSISMTSIHV</sequence>
<reference evidence="4" key="1">
    <citation type="submission" date="2017-02" db="UniProtKB">
        <authorList>
            <consortium name="WormBaseParasite"/>
        </authorList>
    </citation>
    <scope>IDENTIFICATION</scope>
</reference>
<feature type="chain" id="PRO_5005893947" evidence="2">
    <location>
        <begin position="18"/>
        <end position="375"/>
    </location>
</feature>
<keyword evidence="3" id="KW-1185">Reference proteome</keyword>
<feature type="transmembrane region" description="Helical" evidence="1">
    <location>
        <begin position="245"/>
        <end position="273"/>
    </location>
</feature>
<evidence type="ECO:0000256" key="2">
    <source>
        <dbReference type="SAM" id="SignalP"/>
    </source>
</evidence>
<dbReference type="Proteomes" id="UP000046392">
    <property type="component" value="Unplaced"/>
</dbReference>
<protein>
    <submittedName>
        <fullName evidence="4">Glycoprotein</fullName>
    </submittedName>
</protein>
<organism evidence="3 4">
    <name type="scientific">Strongyloides papillosus</name>
    <name type="common">Intestinal threadworm</name>
    <dbReference type="NCBI Taxonomy" id="174720"/>
    <lineage>
        <taxon>Eukaryota</taxon>
        <taxon>Metazoa</taxon>
        <taxon>Ecdysozoa</taxon>
        <taxon>Nematoda</taxon>
        <taxon>Chromadorea</taxon>
        <taxon>Rhabditida</taxon>
        <taxon>Tylenchina</taxon>
        <taxon>Panagrolaimomorpha</taxon>
        <taxon>Strongyloidoidea</taxon>
        <taxon>Strongyloididae</taxon>
        <taxon>Strongyloides</taxon>
    </lineage>
</organism>
<feature type="signal peptide" evidence="2">
    <location>
        <begin position="1"/>
        <end position="17"/>
    </location>
</feature>
<evidence type="ECO:0000313" key="3">
    <source>
        <dbReference type="Proteomes" id="UP000046392"/>
    </source>
</evidence>
<evidence type="ECO:0000256" key="1">
    <source>
        <dbReference type="SAM" id="Phobius"/>
    </source>
</evidence>
<proteinExistence type="predicted"/>
<accession>A0A0N5B9C1</accession>
<keyword evidence="1" id="KW-0472">Membrane</keyword>
<keyword evidence="1" id="KW-0812">Transmembrane</keyword>
<dbReference type="AlphaFoldDB" id="A0A0N5B9C1"/>
<dbReference type="WBParaSite" id="SPAL_0000263700.1">
    <property type="protein sequence ID" value="SPAL_0000263700.1"/>
    <property type="gene ID" value="SPAL_0000263700"/>
</dbReference>
<evidence type="ECO:0000313" key="4">
    <source>
        <dbReference type="WBParaSite" id="SPAL_0000263700.1"/>
    </source>
</evidence>
<name>A0A0N5B9C1_STREA</name>
<keyword evidence="2" id="KW-0732">Signal</keyword>
<keyword evidence="1" id="KW-1133">Transmembrane helix</keyword>